<evidence type="ECO:0000256" key="2">
    <source>
        <dbReference type="SAM" id="SignalP"/>
    </source>
</evidence>
<proteinExistence type="predicted"/>
<sequence>MRKTLLKILGTVVLVSALSGCSTTSTTTNNSKDEPKKEVIQGPGKDFDWNAKVEPVKLDRTYTEQNSSKSFTTRLTRVEKAQAKLENKKKSISDEKVKSALKVIDAVFVNQQNFDDLVKAAGFNNQRELFENVWKQFIADVAKEYNFTPNEEFTFQETTYKMNVYGAMSFKVNTNSYGKAGAYDLNDYKVEGNTVYLYITTPHIDNYQYFVKASYLPNYESFFEPLASVVNTARSENKIGEVLNSRAIYNLAALEYKADRYVDLQGMDYHPAAKQYIAIQVDDSGKVTIDMENLQNLLHINSKKSNETNKVKFNITQ</sequence>
<name>A0AAP9HDE9_9BACL</name>
<feature type="chain" id="PRO_5042823405" description="Lipoprotein" evidence="2">
    <location>
        <begin position="25"/>
        <end position="317"/>
    </location>
</feature>
<feature type="signal peptide" evidence="2">
    <location>
        <begin position="1"/>
        <end position="24"/>
    </location>
</feature>
<evidence type="ECO:0000313" key="3">
    <source>
        <dbReference type="EMBL" id="QGS09740.1"/>
    </source>
</evidence>
<dbReference type="EMBL" id="CP046314">
    <property type="protein sequence ID" value="QGS09740.1"/>
    <property type="molecule type" value="Genomic_DNA"/>
</dbReference>
<protein>
    <recommendedName>
        <fullName evidence="5">Lipoprotein</fullName>
    </recommendedName>
</protein>
<organism evidence="3 4">
    <name type="scientific">Gemella morbillorum</name>
    <dbReference type="NCBI Taxonomy" id="29391"/>
    <lineage>
        <taxon>Bacteria</taxon>
        <taxon>Bacillati</taxon>
        <taxon>Bacillota</taxon>
        <taxon>Bacilli</taxon>
        <taxon>Bacillales</taxon>
        <taxon>Gemellaceae</taxon>
        <taxon>Gemella</taxon>
    </lineage>
</organism>
<dbReference type="Proteomes" id="UP000425411">
    <property type="component" value="Chromosome"/>
</dbReference>
<dbReference type="RefSeq" id="WP_155951691.1">
    <property type="nucleotide sequence ID" value="NZ_CP046314.1"/>
</dbReference>
<dbReference type="AlphaFoldDB" id="A0AAP9HDE9"/>
<reference evidence="3 4" key="1">
    <citation type="submission" date="2019-11" db="EMBL/GenBank/DDBJ databases">
        <title>FDA dAtabase for Regulatory Grade micrObial Sequences (FDA-ARGOS): Supporting development and validation of Infectious Disease Dx tests.</title>
        <authorList>
            <person name="Turner S."/>
            <person name="Byrd R."/>
            <person name="Tallon L."/>
            <person name="Sadzewicz L."/>
            <person name="Vavikolanu K."/>
            <person name="Mehta A."/>
            <person name="Aluvathingal J."/>
            <person name="Nadendla S."/>
            <person name="Myers T."/>
            <person name="Yan Y."/>
            <person name="Sichtig H."/>
        </authorList>
    </citation>
    <scope>NUCLEOTIDE SEQUENCE [LARGE SCALE GENOMIC DNA]</scope>
    <source>
        <strain evidence="3 4">FDAARGOS_741</strain>
    </source>
</reference>
<evidence type="ECO:0000313" key="4">
    <source>
        <dbReference type="Proteomes" id="UP000425411"/>
    </source>
</evidence>
<dbReference type="PROSITE" id="PS51257">
    <property type="entry name" value="PROKAR_LIPOPROTEIN"/>
    <property type="match status" value="1"/>
</dbReference>
<keyword evidence="4" id="KW-1185">Reference proteome</keyword>
<accession>A0AAP9HDE9</accession>
<evidence type="ECO:0000256" key="1">
    <source>
        <dbReference type="SAM" id="MobiDB-lite"/>
    </source>
</evidence>
<evidence type="ECO:0008006" key="5">
    <source>
        <dbReference type="Google" id="ProtNLM"/>
    </source>
</evidence>
<feature type="compositionally biased region" description="Basic and acidic residues" evidence="1">
    <location>
        <begin position="31"/>
        <end position="45"/>
    </location>
</feature>
<gene>
    <name evidence="3" type="ORF">FOC49_07540</name>
</gene>
<feature type="region of interest" description="Disordered" evidence="1">
    <location>
        <begin position="22"/>
        <end position="45"/>
    </location>
</feature>
<keyword evidence="2" id="KW-0732">Signal</keyword>